<feature type="region of interest" description="Disordered" evidence="1">
    <location>
        <begin position="239"/>
        <end position="563"/>
    </location>
</feature>
<keyword evidence="4" id="KW-1185">Reference proteome</keyword>
<name>A0ABV2WT21_9NOCA</name>
<dbReference type="RefSeq" id="WP_356959106.1">
    <property type="nucleotide sequence ID" value="NZ_JBEYBD010000023.1"/>
</dbReference>
<evidence type="ECO:0000313" key="4">
    <source>
        <dbReference type="Proteomes" id="UP001550628"/>
    </source>
</evidence>
<feature type="compositionally biased region" description="Basic and acidic residues" evidence="1">
    <location>
        <begin position="537"/>
        <end position="552"/>
    </location>
</feature>
<feature type="compositionally biased region" description="Low complexity" evidence="1">
    <location>
        <begin position="388"/>
        <end position="415"/>
    </location>
</feature>
<feature type="compositionally biased region" description="Low complexity" evidence="1">
    <location>
        <begin position="331"/>
        <end position="351"/>
    </location>
</feature>
<feature type="compositionally biased region" description="Polar residues" evidence="1">
    <location>
        <begin position="270"/>
        <end position="281"/>
    </location>
</feature>
<feature type="compositionally biased region" description="Basic and acidic residues" evidence="1">
    <location>
        <begin position="364"/>
        <end position="376"/>
    </location>
</feature>
<dbReference type="Gene3D" id="1.10.287.1060">
    <property type="entry name" value="ESAT-6-like"/>
    <property type="match status" value="1"/>
</dbReference>
<feature type="domain" description="Outer membrane channel protein CpnT-like N-terminal" evidence="2">
    <location>
        <begin position="19"/>
        <end position="141"/>
    </location>
</feature>
<organism evidence="3 4">
    <name type="scientific">Nocardia rhamnosiphila</name>
    <dbReference type="NCBI Taxonomy" id="426716"/>
    <lineage>
        <taxon>Bacteria</taxon>
        <taxon>Bacillati</taxon>
        <taxon>Actinomycetota</taxon>
        <taxon>Actinomycetes</taxon>
        <taxon>Mycobacteriales</taxon>
        <taxon>Nocardiaceae</taxon>
        <taxon>Nocardia</taxon>
    </lineage>
</organism>
<comment type="caution">
    <text evidence="3">The sequence shown here is derived from an EMBL/GenBank/DDBJ whole genome shotgun (WGS) entry which is preliminary data.</text>
</comment>
<dbReference type="EMBL" id="JBEYBF010000012">
    <property type="protein sequence ID" value="MEU1953976.1"/>
    <property type="molecule type" value="Genomic_DNA"/>
</dbReference>
<dbReference type="InterPro" id="IPR057746">
    <property type="entry name" value="CpnT-like_N"/>
</dbReference>
<accession>A0ABV2WT21</accession>
<proteinExistence type="predicted"/>
<reference evidence="3 4" key="1">
    <citation type="submission" date="2024-06" db="EMBL/GenBank/DDBJ databases">
        <title>The Natural Products Discovery Center: Release of the First 8490 Sequenced Strains for Exploring Actinobacteria Biosynthetic Diversity.</title>
        <authorList>
            <person name="Kalkreuter E."/>
            <person name="Kautsar S.A."/>
            <person name="Yang D."/>
            <person name="Bader C.D."/>
            <person name="Teijaro C.N."/>
            <person name="Fluegel L."/>
            <person name="Davis C.M."/>
            <person name="Simpson J.R."/>
            <person name="Lauterbach L."/>
            <person name="Steele A.D."/>
            <person name="Gui C."/>
            <person name="Meng S."/>
            <person name="Li G."/>
            <person name="Viehrig K."/>
            <person name="Ye F."/>
            <person name="Su P."/>
            <person name="Kiefer A.F."/>
            <person name="Nichols A."/>
            <person name="Cepeda A.J."/>
            <person name="Yan W."/>
            <person name="Fan B."/>
            <person name="Jiang Y."/>
            <person name="Adhikari A."/>
            <person name="Zheng C.-J."/>
            <person name="Schuster L."/>
            <person name="Cowan T.M."/>
            <person name="Smanski M.J."/>
            <person name="Chevrette M.G."/>
            <person name="De Carvalho L.P.S."/>
            <person name="Shen B."/>
        </authorList>
    </citation>
    <scope>NUCLEOTIDE SEQUENCE [LARGE SCALE GENOMIC DNA]</scope>
    <source>
        <strain evidence="3 4">NPDC019708</strain>
    </source>
</reference>
<dbReference type="Proteomes" id="UP001550628">
    <property type="component" value="Unassembled WGS sequence"/>
</dbReference>
<evidence type="ECO:0000313" key="3">
    <source>
        <dbReference type="EMBL" id="MEU1953976.1"/>
    </source>
</evidence>
<protein>
    <recommendedName>
        <fullName evidence="2">Outer membrane channel protein CpnT-like N-terminal domain-containing protein</fullName>
    </recommendedName>
</protein>
<gene>
    <name evidence="3" type="ORF">ABZ510_19185</name>
</gene>
<evidence type="ECO:0000256" key="1">
    <source>
        <dbReference type="SAM" id="MobiDB-lite"/>
    </source>
</evidence>
<evidence type="ECO:0000259" key="2">
    <source>
        <dbReference type="Pfam" id="PF25547"/>
    </source>
</evidence>
<sequence length="563" mass="57406">MSIHIPSEVVFFLNILGIPYPDVDVDQVRELSRTVEELATEVRETYDEATNTVGALGSAISGDSYQAILVMWAQHKGMMSELDTAFGIAATALDIAADVIEAIQIAVLIELAALAASFIASIGTPAGPVTGPAIAATARYLLKEVIKALMWYIAAEVMMKAIQPLLDKFDLFLRDALRPPGEGVPSSGPGGEYHLDPDEVQRYIRILDSQAENMKSHGEKFVEKMDNFDFATPGLPVTPADWSDPLGEQTPTQIRPDPLLNVLFPGAFPESQQPTAETSPNAAPKSDSAPGADSSARGEERPDSNTGAPVAASPDNQTSAPETVAPGTVQAGAPGSSVSSMSMPSAGIDSVGHGGGSGSSATDDVGHSADRAESEVAQRGVGETGGITPTVAAQSTPSASASAQSQTSATPAGQQRSADAATNKAQGGAARPTAGAGSTQGGAGRPTAGSDAKQPSAGKTSRTPWSRAGGKAARVGASTKRSDEKAPAVSVGETGNRGEADRTAQSTPESPPSTGPQVFAPAVEGPPKPTSSGESDGQDRDVRADPPSKDPDPSTVGGRPQAG</sequence>
<dbReference type="Pfam" id="PF25547">
    <property type="entry name" value="WXG100_2"/>
    <property type="match status" value="1"/>
</dbReference>